<comment type="caution">
    <text evidence="8">The sequence shown here is derived from an EMBL/GenBank/DDBJ whole genome shotgun (WGS) entry which is preliminary data.</text>
</comment>
<evidence type="ECO:0000256" key="1">
    <source>
        <dbReference type="ARBA" id="ARBA00001974"/>
    </source>
</evidence>
<dbReference type="UniPathway" id="UPA00252"/>
<comment type="catalytic activity">
    <reaction evidence="6">
        <text>coproporphyrinogen III + 3 O2 = coproporphyrin III + 3 H2O2</text>
        <dbReference type="Rhea" id="RHEA:43436"/>
        <dbReference type="ChEBI" id="CHEBI:15379"/>
        <dbReference type="ChEBI" id="CHEBI:16240"/>
        <dbReference type="ChEBI" id="CHEBI:57309"/>
        <dbReference type="ChEBI" id="CHEBI:131725"/>
        <dbReference type="EC" id="1.3.3.15"/>
    </reaction>
</comment>
<dbReference type="SUPFAM" id="SSF51905">
    <property type="entry name" value="FAD/NAD(P)-binding domain"/>
    <property type="match status" value="1"/>
</dbReference>
<organism evidence="8 9">
    <name type="scientific">Acidiluteibacter ferrifornacis</name>
    <dbReference type="NCBI Taxonomy" id="2692424"/>
    <lineage>
        <taxon>Bacteria</taxon>
        <taxon>Pseudomonadati</taxon>
        <taxon>Bacteroidota</taxon>
        <taxon>Flavobacteriia</taxon>
        <taxon>Flavobacteriales</taxon>
        <taxon>Cryomorphaceae</taxon>
        <taxon>Acidiluteibacter</taxon>
    </lineage>
</organism>
<dbReference type="InterPro" id="IPR036188">
    <property type="entry name" value="FAD/NAD-bd_sf"/>
</dbReference>
<evidence type="ECO:0000259" key="7">
    <source>
        <dbReference type="Pfam" id="PF01593"/>
    </source>
</evidence>
<comment type="cofactor">
    <cofactor evidence="1 6">
        <name>FAD</name>
        <dbReference type="ChEBI" id="CHEBI:57692"/>
    </cofactor>
</comment>
<evidence type="ECO:0000256" key="6">
    <source>
        <dbReference type="RuleBase" id="RU364052"/>
    </source>
</evidence>
<comment type="similarity">
    <text evidence="6">Belongs to the protoporphyrinogen/coproporphyrinogen oxidase family. Coproporphyrinogen III oxidase subfamily.</text>
</comment>
<dbReference type="NCBIfam" id="TIGR00562">
    <property type="entry name" value="proto_IX_ox"/>
    <property type="match status" value="1"/>
</dbReference>
<comment type="function">
    <text evidence="6">Involved in coproporphyrin-dependent heme b biosynthesis. Catalyzes the oxidation of coproporphyrinogen III to coproporphyrin III.</text>
</comment>
<accession>A0A6N9NL60</accession>
<dbReference type="GO" id="GO:0004729">
    <property type="term" value="F:oxygen-dependent protoporphyrinogen oxidase activity"/>
    <property type="evidence" value="ECO:0007669"/>
    <property type="project" value="UniProtKB-UniRule"/>
</dbReference>
<dbReference type="InterPro" id="IPR004572">
    <property type="entry name" value="Protoporphyrinogen_oxidase"/>
</dbReference>
<protein>
    <recommendedName>
        <fullName evidence="6">Coproporphyrinogen III oxidase</fullName>
        <ecNumber evidence="6">1.3.3.15</ecNumber>
    </recommendedName>
</protein>
<comment type="subcellular location">
    <subcellularLocation>
        <location evidence="6">Cytoplasm</location>
    </subcellularLocation>
</comment>
<dbReference type="Gene3D" id="1.10.3110.10">
    <property type="entry name" value="protoporphyrinogen ix oxidase, domain 3"/>
    <property type="match status" value="1"/>
</dbReference>
<dbReference type="GO" id="GO:0005737">
    <property type="term" value="C:cytoplasm"/>
    <property type="evidence" value="ECO:0007669"/>
    <property type="project" value="UniProtKB-SubCell"/>
</dbReference>
<dbReference type="GO" id="GO:0006783">
    <property type="term" value="P:heme biosynthetic process"/>
    <property type="evidence" value="ECO:0007669"/>
    <property type="project" value="UniProtKB-UniRule"/>
</dbReference>
<dbReference type="Gene3D" id="3.50.50.60">
    <property type="entry name" value="FAD/NAD(P)-binding domain"/>
    <property type="match status" value="1"/>
</dbReference>
<gene>
    <name evidence="8" type="primary">hemG</name>
    <name evidence="8" type="ORF">GQN54_10910</name>
</gene>
<feature type="domain" description="Amine oxidase" evidence="7">
    <location>
        <begin position="11"/>
        <end position="453"/>
    </location>
</feature>
<dbReference type="PRINTS" id="PR00419">
    <property type="entry name" value="ADXRDTASE"/>
</dbReference>
<proteinExistence type="inferred from homology"/>
<dbReference type="Gene3D" id="3.90.660.20">
    <property type="entry name" value="Protoporphyrinogen oxidase, mitochondrial, domain 2"/>
    <property type="match status" value="1"/>
</dbReference>
<dbReference type="PANTHER" id="PTHR42923:SF3">
    <property type="entry name" value="PROTOPORPHYRINOGEN OXIDASE"/>
    <property type="match status" value="1"/>
</dbReference>
<keyword evidence="2 6" id="KW-0285">Flavoprotein</keyword>
<keyword evidence="3 6" id="KW-0274">FAD</keyword>
<sequence>MKRIAVLGAGISGLSAANFLIREDIELTVIEQSNQVGGLMNTVTKDGYHLETGPNSVMLNNPEFLDLLKDLNLVDSIIYPEEVAAKSRFILMGKKPVALPSGPGNLFGNKLIGWGGIATILREPFQKANRYSADESLASFCKRRFSTSLLDNVIAPFVTGVYAGDPEKMSAKYSMKALWDAEKNYGSIIKGMIKSMKEKKADPRQQELPKQKMISFKDGLRTIPELIQNKLGGRLKLNSSVTAIEKIENAYRISYTQNGQQHQLEVDQIISGLPAYVEANFWKDFYPRFSEQLNQVYYAPTVVIHLGYDKKQVKNQEPGFGILTRAKEQKSFLGILFINRFFPHNTPKNKDLFAIIIGGARSPELTQLPKDELLKKIKTELAEIMEISGEPELVNYIKWEKGIPQYNMGHEELVKQEHFFSSENPNYQIIGNFIHGVSVSDSIKKGVLAAKSITD</sequence>
<dbReference type="InterPro" id="IPR050464">
    <property type="entry name" value="Zeta_carotene_desat/Oxidored"/>
</dbReference>
<evidence type="ECO:0000256" key="3">
    <source>
        <dbReference type="ARBA" id="ARBA00022827"/>
    </source>
</evidence>
<evidence type="ECO:0000256" key="2">
    <source>
        <dbReference type="ARBA" id="ARBA00022630"/>
    </source>
</evidence>
<dbReference type="InterPro" id="IPR002937">
    <property type="entry name" value="Amino_oxidase"/>
</dbReference>
<dbReference type="SUPFAM" id="SSF54373">
    <property type="entry name" value="FAD-linked reductases, C-terminal domain"/>
    <property type="match status" value="1"/>
</dbReference>
<dbReference type="PANTHER" id="PTHR42923">
    <property type="entry name" value="PROTOPORPHYRINOGEN OXIDASE"/>
    <property type="match status" value="1"/>
</dbReference>
<dbReference type="RefSeq" id="WP_160633579.1">
    <property type="nucleotide sequence ID" value="NZ_WWNE01000008.1"/>
</dbReference>
<evidence type="ECO:0000256" key="4">
    <source>
        <dbReference type="ARBA" id="ARBA00023002"/>
    </source>
</evidence>
<comment type="pathway">
    <text evidence="6">Porphyrin-containing compound metabolism; protoheme biosynthesis.</text>
</comment>
<dbReference type="Pfam" id="PF01593">
    <property type="entry name" value="Amino_oxidase"/>
    <property type="match status" value="1"/>
</dbReference>
<dbReference type="EMBL" id="WWNE01000008">
    <property type="protein sequence ID" value="NBG66624.1"/>
    <property type="molecule type" value="Genomic_DNA"/>
</dbReference>
<reference evidence="8 9" key="1">
    <citation type="submission" date="2019-12" db="EMBL/GenBank/DDBJ databases">
        <authorList>
            <person name="Zhao J."/>
        </authorList>
    </citation>
    <scope>NUCLEOTIDE SEQUENCE [LARGE SCALE GENOMIC DNA]</scope>
    <source>
        <strain evidence="8 9">S-15</strain>
    </source>
</reference>
<keyword evidence="9" id="KW-1185">Reference proteome</keyword>
<name>A0A6N9NL60_9FLAO</name>
<dbReference type="AlphaFoldDB" id="A0A6N9NL60"/>
<keyword evidence="4 6" id="KW-0560">Oxidoreductase</keyword>
<dbReference type="EC" id="1.3.3.15" evidence="6"/>
<dbReference type="Proteomes" id="UP000470771">
    <property type="component" value="Unassembled WGS sequence"/>
</dbReference>
<evidence type="ECO:0000313" key="8">
    <source>
        <dbReference type="EMBL" id="NBG66624.1"/>
    </source>
</evidence>
<evidence type="ECO:0000313" key="9">
    <source>
        <dbReference type="Proteomes" id="UP000470771"/>
    </source>
</evidence>
<keyword evidence="5 6" id="KW-0350">Heme biosynthesis</keyword>
<keyword evidence="6" id="KW-0963">Cytoplasm</keyword>
<evidence type="ECO:0000256" key="5">
    <source>
        <dbReference type="ARBA" id="ARBA00023133"/>
    </source>
</evidence>